<feature type="transmembrane region" description="Helical" evidence="7">
    <location>
        <begin position="257"/>
        <end position="280"/>
    </location>
</feature>
<dbReference type="Pfam" id="PF07690">
    <property type="entry name" value="MFS_1"/>
    <property type="match status" value="1"/>
</dbReference>
<dbReference type="Proteomes" id="UP001221150">
    <property type="component" value="Unassembled WGS sequence"/>
</dbReference>
<dbReference type="RefSeq" id="WP_276108716.1">
    <property type="nucleotide sequence ID" value="NZ_JARJBB010000004.1"/>
</dbReference>
<evidence type="ECO:0000256" key="6">
    <source>
        <dbReference type="SAM" id="MobiDB-lite"/>
    </source>
</evidence>
<reference evidence="8 9" key="1">
    <citation type="submission" date="2023-03" db="EMBL/GenBank/DDBJ databases">
        <title>Draft genome sequence of Streptomyces sp. K1PA1 isolated from peat swamp forest in Thailand.</title>
        <authorList>
            <person name="Klaysubun C."/>
            <person name="Duangmal K."/>
        </authorList>
    </citation>
    <scope>NUCLEOTIDE SEQUENCE [LARGE SCALE GENOMIC DNA]</scope>
    <source>
        <strain evidence="8 9">K1PA1</strain>
    </source>
</reference>
<feature type="transmembrane region" description="Helical" evidence="7">
    <location>
        <begin position="71"/>
        <end position="91"/>
    </location>
</feature>
<keyword evidence="5 7" id="KW-0472">Membrane</keyword>
<evidence type="ECO:0000256" key="1">
    <source>
        <dbReference type="ARBA" id="ARBA00004651"/>
    </source>
</evidence>
<feature type="transmembrane region" description="Helical" evidence="7">
    <location>
        <begin position="404"/>
        <end position="421"/>
    </location>
</feature>
<protein>
    <submittedName>
        <fullName evidence="8">MFS transporter</fullName>
    </submittedName>
</protein>
<name>A0ABT6A3Z9_9ACTN</name>
<keyword evidence="3 7" id="KW-0812">Transmembrane</keyword>
<feature type="transmembrane region" description="Helical" evidence="7">
    <location>
        <begin position="35"/>
        <end position="59"/>
    </location>
</feature>
<dbReference type="InterPro" id="IPR011701">
    <property type="entry name" value="MFS"/>
</dbReference>
<keyword evidence="4 7" id="KW-1133">Transmembrane helix</keyword>
<feature type="transmembrane region" description="Helical" evidence="7">
    <location>
        <begin position="318"/>
        <end position="336"/>
    </location>
</feature>
<keyword evidence="2" id="KW-1003">Cell membrane</keyword>
<feature type="transmembrane region" description="Helical" evidence="7">
    <location>
        <begin position="378"/>
        <end position="398"/>
    </location>
</feature>
<evidence type="ECO:0000256" key="3">
    <source>
        <dbReference type="ARBA" id="ARBA00022692"/>
    </source>
</evidence>
<feature type="region of interest" description="Disordered" evidence="6">
    <location>
        <begin position="1"/>
        <end position="27"/>
    </location>
</feature>
<evidence type="ECO:0000313" key="9">
    <source>
        <dbReference type="Proteomes" id="UP001221150"/>
    </source>
</evidence>
<keyword evidence="9" id="KW-1185">Reference proteome</keyword>
<dbReference type="PANTHER" id="PTHR23513:SF6">
    <property type="entry name" value="MAJOR FACILITATOR SUPERFAMILY ASSOCIATED DOMAIN-CONTAINING PROTEIN"/>
    <property type="match status" value="1"/>
</dbReference>
<feature type="compositionally biased region" description="Low complexity" evidence="6">
    <location>
        <begin position="15"/>
        <end position="27"/>
    </location>
</feature>
<dbReference type="InterPro" id="IPR036259">
    <property type="entry name" value="MFS_trans_sf"/>
</dbReference>
<feature type="transmembrane region" description="Helical" evidence="7">
    <location>
        <begin position="286"/>
        <end position="306"/>
    </location>
</feature>
<evidence type="ECO:0000313" key="8">
    <source>
        <dbReference type="EMBL" id="MDF3299182.1"/>
    </source>
</evidence>
<dbReference type="EMBL" id="JARJBB010000004">
    <property type="protein sequence ID" value="MDF3299182.1"/>
    <property type="molecule type" value="Genomic_DNA"/>
</dbReference>
<proteinExistence type="predicted"/>
<sequence length="460" mass="44863">MSRAPQRAGGEESAPDTAPTAAAPAARTGGRRDLAVLWGVNAVDGLGSQASGLVFPLLLLRLGHGPGTAGAVAAAAALAGVLLGPLVAVPADRGRRRRIMTGAAAVAALATAGLAVSCRWHPPLWVLLGLACAERLSATAYEAAARGALARLADPEDLPRAVAGIQAGDQAALVAGPALGGALFGVSRFLPFAVDAVSYLVAAVGVRAIRAPLDGPAGPVDAGVLPPGPAPRRRGPARGELRAGAAAVVRSPALRLVLLWSTAASGALALLFYTAVFVLGAGAGGAATGAVLAASGAAGLAGSLAAPRVVRRFGGHRSLTAATWLLVPSCAALAAADGPWRWALCFCALCLVMPVVTVVLGGAAVLAVPREVQSRTGAVLGTSGALAAAAAPAVAAALVVRVGAPAPALLCTAVLALLAVHTQRTARTALRPAASAPEPAGGSGPARPADPTVPAPGGRS</sequence>
<comment type="subcellular location">
    <subcellularLocation>
        <location evidence="1">Cell membrane</location>
        <topology evidence="1">Multi-pass membrane protein</topology>
    </subcellularLocation>
</comment>
<dbReference type="SUPFAM" id="SSF103473">
    <property type="entry name" value="MFS general substrate transporter"/>
    <property type="match status" value="1"/>
</dbReference>
<accession>A0ABT6A3Z9</accession>
<evidence type="ECO:0000256" key="5">
    <source>
        <dbReference type="ARBA" id="ARBA00023136"/>
    </source>
</evidence>
<evidence type="ECO:0000256" key="2">
    <source>
        <dbReference type="ARBA" id="ARBA00022475"/>
    </source>
</evidence>
<gene>
    <name evidence="8" type="ORF">P3H78_11145</name>
</gene>
<evidence type="ECO:0000256" key="4">
    <source>
        <dbReference type="ARBA" id="ARBA00022989"/>
    </source>
</evidence>
<dbReference type="Gene3D" id="1.20.1250.20">
    <property type="entry name" value="MFS general substrate transporter like domains"/>
    <property type="match status" value="1"/>
</dbReference>
<comment type="caution">
    <text evidence="8">The sequence shown here is derived from an EMBL/GenBank/DDBJ whole genome shotgun (WGS) entry which is preliminary data.</text>
</comment>
<feature type="region of interest" description="Disordered" evidence="6">
    <location>
        <begin position="428"/>
        <end position="460"/>
    </location>
</feature>
<dbReference type="PANTHER" id="PTHR23513">
    <property type="entry name" value="INTEGRAL MEMBRANE EFFLUX PROTEIN-RELATED"/>
    <property type="match status" value="1"/>
</dbReference>
<evidence type="ECO:0000256" key="7">
    <source>
        <dbReference type="SAM" id="Phobius"/>
    </source>
</evidence>
<feature type="compositionally biased region" description="Low complexity" evidence="6">
    <location>
        <begin position="431"/>
        <end position="450"/>
    </location>
</feature>
<feature type="transmembrane region" description="Helical" evidence="7">
    <location>
        <begin position="342"/>
        <end position="366"/>
    </location>
</feature>
<organism evidence="8 9">
    <name type="scientific">Streptomyces tropicalis</name>
    <dbReference type="NCBI Taxonomy" id="3034234"/>
    <lineage>
        <taxon>Bacteria</taxon>
        <taxon>Bacillati</taxon>
        <taxon>Actinomycetota</taxon>
        <taxon>Actinomycetes</taxon>
        <taxon>Kitasatosporales</taxon>
        <taxon>Streptomycetaceae</taxon>
        <taxon>Streptomyces</taxon>
    </lineage>
</organism>